<sequence length="127" mass="14148">MSRLNYPGGKLKVLIIILLISLISVVYGKDKIFVIGSKPFNISRLDTFAENTNKGKSDKISIISISGFATIKSTTLSANEEKIISISSNNLSDKCKVITKTNSDNEIIYSMTSIEKRSAYIILQYRY</sequence>
<name>A0ABW8SYK0_9CLOT</name>
<dbReference type="RefSeq" id="WP_406768004.1">
    <property type="nucleotide sequence ID" value="NZ_JBJHZZ010000001.1"/>
</dbReference>
<reference evidence="1 2" key="1">
    <citation type="submission" date="2024-11" db="EMBL/GenBank/DDBJ databases">
        <authorList>
            <person name="Heng Y.C."/>
            <person name="Lim A.C.H."/>
            <person name="Lee J.K.Y."/>
            <person name="Kittelmann S."/>
        </authorList>
    </citation>
    <scope>NUCLEOTIDE SEQUENCE [LARGE SCALE GENOMIC DNA]</scope>
    <source>
        <strain evidence="1 2">WILCCON 0185</strain>
    </source>
</reference>
<dbReference type="Proteomes" id="UP001623591">
    <property type="component" value="Unassembled WGS sequence"/>
</dbReference>
<comment type="caution">
    <text evidence="1">The sequence shown here is derived from an EMBL/GenBank/DDBJ whole genome shotgun (WGS) entry which is preliminary data.</text>
</comment>
<evidence type="ECO:0000313" key="2">
    <source>
        <dbReference type="Proteomes" id="UP001623591"/>
    </source>
</evidence>
<evidence type="ECO:0008006" key="3">
    <source>
        <dbReference type="Google" id="ProtNLM"/>
    </source>
</evidence>
<protein>
    <recommendedName>
        <fullName evidence="3">Auto-transporter adhesin head GIN domain-containing protein</fullName>
    </recommendedName>
</protein>
<organism evidence="1 2">
    <name type="scientific">Candidatus Clostridium stratigraminis</name>
    <dbReference type="NCBI Taxonomy" id="3381661"/>
    <lineage>
        <taxon>Bacteria</taxon>
        <taxon>Bacillati</taxon>
        <taxon>Bacillota</taxon>
        <taxon>Clostridia</taxon>
        <taxon>Eubacteriales</taxon>
        <taxon>Clostridiaceae</taxon>
        <taxon>Clostridium</taxon>
    </lineage>
</organism>
<keyword evidence="2" id="KW-1185">Reference proteome</keyword>
<evidence type="ECO:0000313" key="1">
    <source>
        <dbReference type="EMBL" id="MFL0245546.1"/>
    </source>
</evidence>
<gene>
    <name evidence="1" type="ORF">ACJDUG_00970</name>
</gene>
<dbReference type="EMBL" id="JBJHZZ010000001">
    <property type="protein sequence ID" value="MFL0245546.1"/>
    <property type="molecule type" value="Genomic_DNA"/>
</dbReference>
<accession>A0ABW8SYK0</accession>
<proteinExistence type="predicted"/>